<evidence type="ECO:0000313" key="4">
    <source>
        <dbReference type="Proteomes" id="UP000539372"/>
    </source>
</evidence>
<name>A0A7Y0E2Z6_9PROT</name>
<dbReference type="EMBL" id="JABBNT010000005">
    <property type="protein sequence ID" value="NMM46290.1"/>
    <property type="molecule type" value="Genomic_DNA"/>
</dbReference>
<comment type="caution">
    <text evidence="3">The sequence shown here is derived from an EMBL/GenBank/DDBJ whole genome shotgun (WGS) entry which is preliminary data.</text>
</comment>
<proteinExistence type="inferred from homology"/>
<dbReference type="GO" id="GO:0043165">
    <property type="term" value="P:Gram-negative-bacterium-type cell outer membrane assembly"/>
    <property type="evidence" value="ECO:0007669"/>
    <property type="project" value="UniProtKB-UniRule"/>
</dbReference>
<dbReference type="InterPro" id="IPR007543">
    <property type="entry name" value="LptD_C"/>
</dbReference>
<feature type="signal peptide" evidence="1">
    <location>
        <begin position="1"/>
        <end position="29"/>
    </location>
</feature>
<comment type="subunit">
    <text evidence="1">Component of the lipopolysaccharide transport and assembly complex.</text>
</comment>
<dbReference type="Gene3D" id="2.60.450.10">
    <property type="entry name" value="Lipopolysaccharide (LPS) transport protein A like domain"/>
    <property type="match status" value="1"/>
</dbReference>
<keyword evidence="1" id="KW-0472">Membrane</keyword>
<organism evidence="3 4">
    <name type="scientific">Pacificispira spongiicola</name>
    <dbReference type="NCBI Taxonomy" id="2729598"/>
    <lineage>
        <taxon>Bacteria</taxon>
        <taxon>Pseudomonadati</taxon>
        <taxon>Pseudomonadota</taxon>
        <taxon>Alphaproteobacteria</taxon>
        <taxon>Rhodospirillales</taxon>
        <taxon>Rhodospirillaceae</taxon>
        <taxon>Pacificispira</taxon>
    </lineage>
</organism>
<keyword evidence="4" id="KW-1185">Reference proteome</keyword>
<dbReference type="RefSeq" id="WP_169626653.1">
    <property type="nucleotide sequence ID" value="NZ_JABBNT010000005.1"/>
</dbReference>
<reference evidence="3 4" key="1">
    <citation type="submission" date="2020-04" db="EMBL/GenBank/DDBJ databases">
        <title>Rhodospirillaceae bacterium KN72 isolated from deep sea.</title>
        <authorList>
            <person name="Zhang D.-C."/>
        </authorList>
    </citation>
    <scope>NUCLEOTIDE SEQUENCE [LARGE SCALE GENOMIC DNA]</scope>
    <source>
        <strain evidence="3 4">KN72</strain>
    </source>
</reference>
<accession>A0A7Y0E2Z6</accession>
<keyword evidence="1" id="KW-0998">Cell outer membrane</keyword>
<protein>
    <recommendedName>
        <fullName evidence="1">LPS-assembly protein LptD</fullName>
    </recommendedName>
</protein>
<sequence length="740" mass="81338" precursor="true">MRMTGARSLAGIALLSSLIAVGASISASAQTTASQAAPEQAQTVDASGMPILLRADEVSQDQELGVIVARGSVEIAHGSRILLSDTLSYNQNSKTVTASGNVQILEETGEVIFADYVELTEDLKEGTIENLRILLADNARIAAAGGRRSNGNVTEMVKGVYSPCNVCEDDPTSPPLWQVKAGTVVHNQADKQIEYYDASLELYGVPVAYTPYFTHPDPTVKRQTGLLAPSFGTKTSTGAFLQTPFFWNIGPDRDATIDPIFTTEQGGFFSGEYRQAYDTGEFDLSGSFTFDDRRIGDTTIERIDEDAFRGHIYSNGKFDLDETWRAGWSLNRSTDQTYLRRYGFWNDPGNSMLSTAYAEGFRGRNYMSAKAMTFQDLRLGQRSDAPVVLPVLDYAGLGEADKFGGRWAFNANVRSLYDGDDADSQRVSLDTGYRKEFVSSIGIVTTASAGLRSDLYYVDQISNIDEQGRSVEDGFVGRVVPRVALESRYPFVRYSEGGRQVIEPVVAIFASPNGGNDPSIPLSESAVFETDDINILAKNRINGLDRLETGQRAVAGITVSDYSDDGGLLSAFLGQSYRFHDDNDLKLDTGIENSRSDWVGRVTVVPNKYLAGYYRFNMKSDEFLANRNELSLRVGGEGLNVTSNYTFVRSSLDSAANDVEQVSLSVGSKFNDFWAGRASTLRDLTDDGGALSHSLQLVYEDECFIFDSSFTRNYTYSADVEKENAMLFRLTFKTLTEVEF</sequence>
<comment type="caution">
    <text evidence="1">Lacks conserved residue(s) required for the propagation of feature annotation.</text>
</comment>
<dbReference type="PANTHER" id="PTHR30189">
    <property type="entry name" value="LPS-ASSEMBLY PROTEIN"/>
    <property type="match status" value="1"/>
</dbReference>
<dbReference type="InterPro" id="IPR020889">
    <property type="entry name" value="LipoPS_assembly_LptD"/>
</dbReference>
<dbReference type="Pfam" id="PF04453">
    <property type="entry name" value="LptD"/>
    <property type="match status" value="1"/>
</dbReference>
<dbReference type="Proteomes" id="UP000539372">
    <property type="component" value="Unassembled WGS sequence"/>
</dbReference>
<dbReference type="GO" id="GO:0015920">
    <property type="term" value="P:lipopolysaccharide transport"/>
    <property type="evidence" value="ECO:0007669"/>
    <property type="project" value="InterPro"/>
</dbReference>
<gene>
    <name evidence="1" type="primary">lptD</name>
    <name evidence="3" type="ORF">HH303_17500</name>
</gene>
<comment type="similarity">
    <text evidence="1">Belongs to the LptD family.</text>
</comment>
<feature type="chain" id="PRO_5031651468" description="LPS-assembly protein LptD" evidence="1">
    <location>
        <begin position="30"/>
        <end position="740"/>
    </location>
</feature>
<evidence type="ECO:0000313" key="3">
    <source>
        <dbReference type="EMBL" id="NMM46290.1"/>
    </source>
</evidence>
<evidence type="ECO:0000256" key="1">
    <source>
        <dbReference type="HAMAP-Rule" id="MF_01411"/>
    </source>
</evidence>
<comment type="subcellular location">
    <subcellularLocation>
        <location evidence="1">Cell outer membrane</location>
    </subcellularLocation>
</comment>
<dbReference type="GO" id="GO:1990351">
    <property type="term" value="C:transporter complex"/>
    <property type="evidence" value="ECO:0007669"/>
    <property type="project" value="TreeGrafter"/>
</dbReference>
<feature type="domain" description="LptD C-terminal" evidence="2">
    <location>
        <begin position="308"/>
        <end position="674"/>
    </location>
</feature>
<dbReference type="AlphaFoldDB" id="A0A7Y0E2Z6"/>
<dbReference type="PANTHER" id="PTHR30189:SF1">
    <property type="entry name" value="LPS-ASSEMBLY PROTEIN LPTD"/>
    <property type="match status" value="1"/>
</dbReference>
<comment type="function">
    <text evidence="1">Involved in the assembly of lipopolysaccharide (LPS) at the surface of the outer membrane.</text>
</comment>
<dbReference type="InterPro" id="IPR050218">
    <property type="entry name" value="LptD"/>
</dbReference>
<evidence type="ECO:0000259" key="2">
    <source>
        <dbReference type="Pfam" id="PF04453"/>
    </source>
</evidence>
<dbReference type="GO" id="GO:0009279">
    <property type="term" value="C:cell outer membrane"/>
    <property type="evidence" value="ECO:0007669"/>
    <property type="project" value="UniProtKB-SubCell"/>
</dbReference>
<keyword evidence="1" id="KW-0732">Signal</keyword>
<dbReference type="HAMAP" id="MF_01411">
    <property type="entry name" value="LPS_assembly_LptD"/>
    <property type="match status" value="1"/>
</dbReference>